<evidence type="ECO:0000313" key="3">
    <source>
        <dbReference type="Proteomes" id="UP000095287"/>
    </source>
</evidence>
<dbReference type="GO" id="GO:0016788">
    <property type="term" value="F:hydrolase activity, acting on ester bonds"/>
    <property type="evidence" value="ECO:0007669"/>
    <property type="project" value="InterPro"/>
</dbReference>
<organism evidence="3 4">
    <name type="scientific">Steinernema glaseri</name>
    <dbReference type="NCBI Taxonomy" id="37863"/>
    <lineage>
        <taxon>Eukaryota</taxon>
        <taxon>Metazoa</taxon>
        <taxon>Ecdysozoa</taxon>
        <taxon>Nematoda</taxon>
        <taxon>Chromadorea</taxon>
        <taxon>Rhabditida</taxon>
        <taxon>Tylenchina</taxon>
        <taxon>Panagrolaimomorpha</taxon>
        <taxon>Strongyloidoidea</taxon>
        <taxon>Steinernematidae</taxon>
        <taxon>Steinernema</taxon>
    </lineage>
</organism>
<protein>
    <submittedName>
        <fullName evidence="4">DBR1 domain-containing protein</fullName>
    </submittedName>
</protein>
<proteinExistence type="predicted"/>
<keyword evidence="3" id="KW-1185">Reference proteome</keyword>
<feature type="domain" description="Lariat debranching enzyme C-terminal" evidence="2">
    <location>
        <begin position="3"/>
        <end position="73"/>
    </location>
</feature>
<feature type="region of interest" description="Disordered" evidence="1">
    <location>
        <begin position="37"/>
        <end position="56"/>
    </location>
</feature>
<reference evidence="4" key="1">
    <citation type="submission" date="2016-11" db="UniProtKB">
        <authorList>
            <consortium name="WormBaseParasite"/>
        </authorList>
    </citation>
    <scope>IDENTIFICATION</scope>
</reference>
<dbReference type="AlphaFoldDB" id="A0A1I7ZTY4"/>
<dbReference type="InterPro" id="IPR007708">
    <property type="entry name" value="DBR1_C"/>
</dbReference>
<dbReference type="Proteomes" id="UP000095287">
    <property type="component" value="Unplaced"/>
</dbReference>
<evidence type="ECO:0000256" key="1">
    <source>
        <dbReference type="SAM" id="MobiDB-lite"/>
    </source>
</evidence>
<name>A0A1I7ZTY4_9BILA</name>
<dbReference type="GO" id="GO:0006397">
    <property type="term" value="P:mRNA processing"/>
    <property type="evidence" value="ECO:0007669"/>
    <property type="project" value="InterPro"/>
</dbReference>
<evidence type="ECO:0000259" key="2">
    <source>
        <dbReference type="Pfam" id="PF05011"/>
    </source>
</evidence>
<dbReference type="WBParaSite" id="L893_g29884.t1">
    <property type="protein sequence ID" value="L893_g29884.t1"/>
    <property type="gene ID" value="L893_g29884"/>
</dbReference>
<evidence type="ECO:0000313" key="4">
    <source>
        <dbReference type="WBParaSite" id="L893_g29884.t1"/>
    </source>
</evidence>
<dbReference type="Pfam" id="PF05011">
    <property type="entry name" value="DBR1"/>
    <property type="match status" value="1"/>
</dbReference>
<sequence>MPTSKSIGERFNFFPSDEEVEETMNMFGQDMKIPENFRMTAPPHKESDSWNMPPSKYYPNPQSTEFCDRLKIKCVNTLLCELNPEANGVPYYTIPQNEEIAIADDDDREEGVEKEAQGVEGLFEIDTNPTDIDAKRLKLDDADKLL</sequence>
<accession>A0A1I7ZTY4</accession>